<gene>
    <name evidence="1" type="ORF">PQR66_09530</name>
</gene>
<organism evidence="1 2">
    <name type="scientific">Paraburkholderia agricolaris</name>
    <dbReference type="NCBI Taxonomy" id="2152888"/>
    <lineage>
        <taxon>Bacteria</taxon>
        <taxon>Pseudomonadati</taxon>
        <taxon>Pseudomonadota</taxon>
        <taxon>Betaproteobacteria</taxon>
        <taxon>Burkholderiales</taxon>
        <taxon>Burkholderiaceae</taxon>
        <taxon>Paraburkholderia</taxon>
    </lineage>
</organism>
<accession>A0ABW8ZKV7</accession>
<evidence type="ECO:0000313" key="2">
    <source>
        <dbReference type="Proteomes" id="UP001629249"/>
    </source>
</evidence>
<dbReference type="EMBL" id="JAQQFN010000005">
    <property type="protein sequence ID" value="MFL9883265.1"/>
    <property type="molecule type" value="Genomic_DNA"/>
</dbReference>
<comment type="caution">
    <text evidence="1">The sequence shown here is derived from an EMBL/GenBank/DDBJ whole genome shotgun (WGS) entry which is preliminary data.</text>
</comment>
<sequence length="147" mass="16032">MRVAGDSRHFYFGDALNEPLAESRLSVWSLSAGQARALGGALPDIGEIFIHTTRTVGTSAFGIPRYPGTAQAGDLPINYLKVFWPIIQPWVRKFCFEPTEWHVAYGLAIQKAMETSMQAIEPGAVVKIVMESAIPMSKIDPAEVPAS</sequence>
<protein>
    <submittedName>
        <fullName evidence="1">Uncharacterized protein</fullName>
    </submittedName>
</protein>
<proteinExistence type="predicted"/>
<dbReference type="Proteomes" id="UP001629249">
    <property type="component" value="Unassembled WGS sequence"/>
</dbReference>
<dbReference type="RefSeq" id="WP_408339417.1">
    <property type="nucleotide sequence ID" value="NZ_JAQQFN010000005.1"/>
</dbReference>
<name>A0ABW8ZKV7_9BURK</name>
<keyword evidence="2" id="KW-1185">Reference proteome</keyword>
<evidence type="ECO:0000313" key="1">
    <source>
        <dbReference type="EMBL" id="MFL9883265.1"/>
    </source>
</evidence>
<reference evidence="1 2" key="1">
    <citation type="journal article" date="2024" name="Chem. Sci.">
        <title>Discovery of megapolipeptins by genome mining of a Burkholderiales bacteria collection.</title>
        <authorList>
            <person name="Paulo B.S."/>
            <person name="Recchia M.J.J."/>
            <person name="Lee S."/>
            <person name="Fergusson C.H."/>
            <person name="Romanowski S.B."/>
            <person name="Hernandez A."/>
            <person name="Krull N."/>
            <person name="Liu D.Y."/>
            <person name="Cavanagh H."/>
            <person name="Bos A."/>
            <person name="Gray C.A."/>
            <person name="Murphy B.T."/>
            <person name="Linington R.G."/>
            <person name="Eustaquio A.S."/>
        </authorList>
    </citation>
    <scope>NUCLEOTIDE SEQUENCE [LARGE SCALE GENOMIC DNA]</scope>
    <source>
        <strain evidence="1 2">RL16-012-BIC-B</strain>
    </source>
</reference>